<dbReference type="InterPro" id="IPR011214">
    <property type="entry name" value="UCP020967"/>
</dbReference>
<evidence type="ECO:0000259" key="2">
    <source>
        <dbReference type="Pfam" id="PF15609"/>
    </source>
</evidence>
<dbReference type="InterPro" id="IPR022537">
    <property type="entry name" value="TRSP_dom"/>
</dbReference>
<organism evidence="3 4">
    <name type="scientific">Priestia iocasae</name>
    <dbReference type="NCBI Taxonomy" id="2291674"/>
    <lineage>
        <taxon>Bacteria</taxon>
        <taxon>Bacillati</taxon>
        <taxon>Bacillota</taxon>
        <taxon>Bacilli</taxon>
        <taxon>Bacillales</taxon>
        <taxon>Bacillaceae</taxon>
        <taxon>Priestia</taxon>
    </lineage>
</organism>
<dbReference type="Pfam" id="PF15609">
    <property type="entry name" value="PRTase_2"/>
    <property type="match status" value="1"/>
</dbReference>
<evidence type="ECO:0008006" key="5">
    <source>
        <dbReference type="Google" id="ProtNLM"/>
    </source>
</evidence>
<dbReference type="CDD" id="cd06223">
    <property type="entry name" value="PRTases_typeI"/>
    <property type="match status" value="1"/>
</dbReference>
<dbReference type="RefSeq" id="WP_205185584.1">
    <property type="nucleotide sequence ID" value="NZ_JAFBFC010000002.1"/>
</dbReference>
<evidence type="ECO:0000259" key="1">
    <source>
        <dbReference type="Pfam" id="PF12500"/>
    </source>
</evidence>
<reference evidence="3 4" key="1">
    <citation type="submission" date="2021-01" db="EMBL/GenBank/DDBJ databases">
        <title>Genomic Encyclopedia of Type Strains, Phase IV (KMG-IV): sequencing the most valuable type-strain genomes for metagenomic binning, comparative biology and taxonomic classification.</title>
        <authorList>
            <person name="Goeker M."/>
        </authorList>
    </citation>
    <scope>NUCLEOTIDE SEQUENCE [LARGE SCALE GENOMIC DNA]</scope>
    <source>
        <strain evidence="3 4">DSM 104297</strain>
    </source>
</reference>
<dbReference type="EMBL" id="JAFBFC010000002">
    <property type="protein sequence ID" value="MBM7702489.1"/>
    <property type="molecule type" value="Genomic_DNA"/>
</dbReference>
<comment type="caution">
    <text evidence="3">The sequence shown here is derived from an EMBL/GenBank/DDBJ whole genome shotgun (WGS) entry which is preliminary data.</text>
</comment>
<dbReference type="Pfam" id="PF12500">
    <property type="entry name" value="TRSP"/>
    <property type="match status" value="1"/>
</dbReference>
<dbReference type="PIRSF" id="PIRSF020967">
    <property type="entry name" value="UCP020967"/>
    <property type="match status" value="1"/>
</dbReference>
<proteinExistence type="predicted"/>
<dbReference type="InterPro" id="IPR029057">
    <property type="entry name" value="PRTase-like"/>
</dbReference>
<sequence>MRTTAMKTYLQKKYTYNVLDNLQVDVTIHKRLHELEPQHLFNMAARMNKKRSFLFVSSVLGKHLAIRPVVPGFASALLASAFYEARTGNVAEFESCVAAALKSGEMEGVNKAVSALSKEKLSLPEDCLFIGFAETATALGQAMFERFTNGHYVHTTREQVKGTAEALEFKEEHSHATDQLCFIEKELFNQHEHIVLVDDEITTGKTALNIIRAIHAQFPKKEYTVVSLLDWRNEANEQTFRQLEQELDITIHTIALLKGEIRVTGNNANLKPLEKEDRPSHDLQIDRHNMSIHFEHTTYQSADQLPYIKGTGRFGLSSHEQHQVEIACERAGQELMVNRKGKKTLVLGTGEFMYIPMKVAAHMGEGVMYHSTTRSPIYPIQKDDYAIHDRIEFPSTHGEHVSNYLYNLRDYDDIFVMFEQPIDKKRIQPLLEQLASYTSHLHVVCMSQGREGNHGA</sequence>
<feature type="domain" description="TRSP" evidence="1">
    <location>
        <begin position="311"/>
        <end position="434"/>
    </location>
</feature>
<accession>A0ABS2QSP7</accession>
<name>A0ABS2QSP7_9BACI</name>
<dbReference type="InterPro" id="IPR041688">
    <property type="entry name" value="PRTase_2"/>
</dbReference>
<keyword evidence="4" id="KW-1185">Reference proteome</keyword>
<dbReference type="SUPFAM" id="SSF53271">
    <property type="entry name" value="PRTase-like"/>
    <property type="match status" value="1"/>
</dbReference>
<dbReference type="Gene3D" id="3.40.50.2020">
    <property type="match status" value="1"/>
</dbReference>
<gene>
    <name evidence="3" type="ORF">JOC83_001323</name>
</gene>
<dbReference type="Proteomes" id="UP000809829">
    <property type="component" value="Unassembled WGS sequence"/>
</dbReference>
<evidence type="ECO:0000313" key="4">
    <source>
        <dbReference type="Proteomes" id="UP000809829"/>
    </source>
</evidence>
<protein>
    <recommendedName>
        <fullName evidence="5">Adenine/guanine phosphoribosyltransferase</fullName>
    </recommendedName>
</protein>
<evidence type="ECO:0000313" key="3">
    <source>
        <dbReference type="EMBL" id="MBM7702489.1"/>
    </source>
</evidence>
<feature type="domain" description="Orotate phosphoribosyltransferase-like" evidence="2">
    <location>
        <begin position="40"/>
        <end position="260"/>
    </location>
</feature>
<dbReference type="InterPro" id="IPR000836">
    <property type="entry name" value="PRTase_dom"/>
</dbReference>